<dbReference type="CDD" id="cd00501">
    <property type="entry name" value="Peptidase_C15"/>
    <property type="match status" value="1"/>
</dbReference>
<evidence type="ECO:0000256" key="2">
    <source>
        <dbReference type="ARBA" id="ARBA00022490"/>
    </source>
</evidence>
<dbReference type="AlphaFoldDB" id="A0A1C4H4J6"/>
<dbReference type="PROSITE" id="PS01334">
    <property type="entry name" value="PYRASE_CYS"/>
    <property type="match status" value="1"/>
</dbReference>
<comment type="similarity">
    <text evidence="1">Belongs to the peptidase C15 family.</text>
</comment>
<keyword evidence="5" id="KW-0788">Thiol protease</keyword>
<gene>
    <name evidence="7" type="ORF">GA0061077_0873</name>
</gene>
<dbReference type="PANTHER" id="PTHR23402:SF1">
    <property type="entry name" value="PYROGLUTAMYL-PEPTIDASE I"/>
    <property type="match status" value="1"/>
</dbReference>
<keyword evidence="2" id="KW-0963">Cytoplasm</keyword>
<dbReference type="GO" id="GO:0006508">
    <property type="term" value="P:proteolysis"/>
    <property type="evidence" value="ECO:0007669"/>
    <property type="project" value="UniProtKB-KW"/>
</dbReference>
<proteinExistence type="inferred from homology"/>
<evidence type="ECO:0000256" key="1">
    <source>
        <dbReference type="ARBA" id="ARBA00006641"/>
    </source>
</evidence>
<feature type="active site" evidence="6">
    <location>
        <position position="181"/>
    </location>
</feature>
<dbReference type="PIRSF" id="PIRSF015592">
    <property type="entry name" value="Prld-crbxl_pptds"/>
    <property type="match status" value="1"/>
</dbReference>
<evidence type="ECO:0000313" key="7">
    <source>
        <dbReference type="EMBL" id="SCC79889.1"/>
    </source>
</evidence>
<evidence type="ECO:0000256" key="6">
    <source>
        <dbReference type="PROSITE-ProRule" id="PRU10077"/>
    </source>
</evidence>
<dbReference type="InterPro" id="IPR033694">
    <property type="entry name" value="PGPEP1_Cys_AS"/>
</dbReference>
<organism evidence="7 8">
    <name type="scientific">Bifidobacterium commune</name>
    <dbReference type="NCBI Taxonomy" id="1505727"/>
    <lineage>
        <taxon>Bacteria</taxon>
        <taxon>Bacillati</taxon>
        <taxon>Actinomycetota</taxon>
        <taxon>Actinomycetes</taxon>
        <taxon>Bifidobacteriales</taxon>
        <taxon>Bifidobacteriaceae</taxon>
        <taxon>Bifidobacterium</taxon>
    </lineage>
</organism>
<dbReference type="InterPro" id="IPR000816">
    <property type="entry name" value="Peptidase_C15"/>
</dbReference>
<protein>
    <recommendedName>
        <fullName evidence="6">Pyroglutamyl-peptidase I</fullName>
        <ecNumber evidence="6">3.4.19.3</ecNumber>
    </recommendedName>
</protein>
<sequence>MVLRIASAKLEVMERLNVVISGFEPYEGVKDNPSHIVPQKLVADGLGEEKGTVDDDLLADVDFRITAVDLPVSFKQAWPRLKETLEAVQPDIVIATGLKTSARGILLERCANNIIDTVQLSDFDETIIPQTEVADEPQRKPIASNGPATFWTRLPLRAILNDFGSQGIASALSSDAGTFVCNSLFYNLMEWTSAQSKVLSGFVSLPIVNEQPHPQHGLPLNQQVEACRVVVRQTARYFLEPVSSSILID</sequence>
<evidence type="ECO:0000256" key="4">
    <source>
        <dbReference type="ARBA" id="ARBA00022801"/>
    </source>
</evidence>
<dbReference type="STRING" id="1505727.GA0061077_0873"/>
<keyword evidence="4" id="KW-0378">Hydrolase</keyword>
<dbReference type="PANTHER" id="PTHR23402">
    <property type="entry name" value="PROTEASE FAMILY C15 PYROGLUTAMYL-PEPTIDASE I-RELATED"/>
    <property type="match status" value="1"/>
</dbReference>
<comment type="catalytic activity">
    <reaction evidence="6">
        <text>Release of an N-terminal pyroglutamyl group from a polypeptide, the second amino acid generally not being Pro.</text>
        <dbReference type="EC" id="3.4.19.3"/>
    </reaction>
</comment>
<keyword evidence="3" id="KW-0645">Protease</keyword>
<dbReference type="InterPro" id="IPR016125">
    <property type="entry name" value="Peptidase_C15-like"/>
</dbReference>
<dbReference type="EMBL" id="FMBL01000002">
    <property type="protein sequence ID" value="SCC79889.1"/>
    <property type="molecule type" value="Genomic_DNA"/>
</dbReference>
<dbReference type="Pfam" id="PF01470">
    <property type="entry name" value="Peptidase_C15"/>
    <property type="match status" value="1"/>
</dbReference>
<dbReference type="GO" id="GO:0016920">
    <property type="term" value="F:pyroglutamyl-peptidase activity"/>
    <property type="evidence" value="ECO:0007669"/>
    <property type="project" value="UniProtKB-EC"/>
</dbReference>
<reference evidence="8" key="1">
    <citation type="submission" date="2016-08" db="EMBL/GenBank/DDBJ databases">
        <authorList>
            <person name="Varghese N."/>
            <person name="Submissions Spin"/>
        </authorList>
    </citation>
    <scope>NUCLEOTIDE SEQUENCE [LARGE SCALE GENOMIC DNA]</scope>
    <source>
        <strain evidence="8">R-52791</strain>
    </source>
</reference>
<evidence type="ECO:0000313" key="8">
    <source>
        <dbReference type="Proteomes" id="UP000242610"/>
    </source>
</evidence>
<dbReference type="InterPro" id="IPR036440">
    <property type="entry name" value="Peptidase_C15-like_sf"/>
</dbReference>
<dbReference type="GO" id="GO:0005829">
    <property type="term" value="C:cytosol"/>
    <property type="evidence" value="ECO:0007669"/>
    <property type="project" value="InterPro"/>
</dbReference>
<accession>A0A1C4H4J6</accession>
<dbReference type="EC" id="3.4.19.3" evidence="6"/>
<name>A0A1C4H4J6_9BIFI</name>
<dbReference type="Proteomes" id="UP000242610">
    <property type="component" value="Unassembled WGS sequence"/>
</dbReference>
<dbReference type="SUPFAM" id="SSF53182">
    <property type="entry name" value="Pyrrolidone carboxyl peptidase (pyroglutamate aminopeptidase)"/>
    <property type="match status" value="1"/>
</dbReference>
<evidence type="ECO:0000256" key="3">
    <source>
        <dbReference type="ARBA" id="ARBA00022670"/>
    </source>
</evidence>
<keyword evidence="8" id="KW-1185">Reference proteome</keyword>
<evidence type="ECO:0000256" key="5">
    <source>
        <dbReference type="ARBA" id="ARBA00022807"/>
    </source>
</evidence>
<dbReference type="Gene3D" id="3.40.630.20">
    <property type="entry name" value="Peptidase C15, pyroglutamyl peptidase I-like"/>
    <property type="match status" value="1"/>
</dbReference>